<feature type="compositionally biased region" description="Low complexity" evidence="3">
    <location>
        <begin position="656"/>
        <end position="666"/>
    </location>
</feature>
<dbReference type="InterPro" id="IPR036691">
    <property type="entry name" value="Endo/exonu/phosph_ase_sf"/>
</dbReference>
<keyword evidence="2" id="KW-0175">Coiled coil</keyword>
<comment type="caution">
    <text evidence="5">The sequence shown here is derived from an EMBL/GenBank/DDBJ whole genome shotgun (WGS) entry which is preliminary data.</text>
</comment>
<keyword evidence="1" id="KW-0862">Zinc</keyword>
<keyword evidence="6" id="KW-1185">Reference proteome</keyword>
<dbReference type="Gene3D" id="3.60.10.10">
    <property type="entry name" value="Endonuclease/exonuclease/phosphatase"/>
    <property type="match status" value="1"/>
</dbReference>
<feature type="coiled-coil region" evidence="2">
    <location>
        <begin position="1060"/>
        <end position="1087"/>
    </location>
</feature>
<reference evidence="5 6" key="1">
    <citation type="submission" date="2024-09" db="EMBL/GenBank/DDBJ databases">
        <title>Chromosome-scale assembly of Riccia sorocarpa.</title>
        <authorList>
            <person name="Paukszto L."/>
        </authorList>
    </citation>
    <scope>NUCLEOTIDE SEQUENCE [LARGE SCALE GENOMIC DNA]</scope>
    <source>
        <strain evidence="5">LP-2024</strain>
        <tissue evidence="5">Aerial parts of the thallus</tissue>
    </source>
</reference>
<feature type="region of interest" description="Disordered" evidence="3">
    <location>
        <begin position="603"/>
        <end position="742"/>
    </location>
</feature>
<dbReference type="SUPFAM" id="SSF56219">
    <property type="entry name" value="DNase I-like"/>
    <property type="match status" value="1"/>
</dbReference>
<feature type="domain" description="CCHC-type" evidence="4">
    <location>
        <begin position="469"/>
        <end position="483"/>
    </location>
</feature>
<evidence type="ECO:0000256" key="3">
    <source>
        <dbReference type="SAM" id="MobiDB-lite"/>
    </source>
</evidence>
<evidence type="ECO:0000313" key="5">
    <source>
        <dbReference type="EMBL" id="KAL3702237.1"/>
    </source>
</evidence>
<dbReference type="PANTHER" id="PTHR31286:SF180">
    <property type="entry name" value="OS10G0362600 PROTEIN"/>
    <property type="match status" value="1"/>
</dbReference>
<dbReference type="InterPro" id="IPR040256">
    <property type="entry name" value="At4g02000-like"/>
</dbReference>
<feature type="compositionally biased region" description="Low complexity" evidence="3">
    <location>
        <begin position="230"/>
        <end position="241"/>
    </location>
</feature>
<dbReference type="EMBL" id="JBJQOH010000001">
    <property type="protein sequence ID" value="KAL3702237.1"/>
    <property type="molecule type" value="Genomic_DNA"/>
</dbReference>
<feature type="compositionally biased region" description="Acidic residues" evidence="3">
    <location>
        <begin position="517"/>
        <end position="526"/>
    </location>
</feature>
<gene>
    <name evidence="5" type="ORF">R1sor_020259</name>
</gene>
<evidence type="ECO:0000313" key="6">
    <source>
        <dbReference type="Proteomes" id="UP001633002"/>
    </source>
</evidence>
<feature type="compositionally biased region" description="Polar residues" evidence="3">
    <location>
        <begin position="540"/>
        <end position="551"/>
    </location>
</feature>
<keyword evidence="1" id="KW-0863">Zinc-finger</keyword>
<dbReference type="PROSITE" id="PS50158">
    <property type="entry name" value="ZF_CCHC"/>
    <property type="match status" value="1"/>
</dbReference>
<feature type="compositionally biased region" description="Polar residues" evidence="3">
    <location>
        <begin position="603"/>
        <end position="618"/>
    </location>
</feature>
<protein>
    <recommendedName>
        <fullName evidence="4">CCHC-type domain-containing protein</fullName>
    </recommendedName>
</protein>
<dbReference type="AlphaFoldDB" id="A0ABD3IJB0"/>
<evidence type="ECO:0000256" key="2">
    <source>
        <dbReference type="SAM" id="Coils"/>
    </source>
</evidence>
<organism evidence="5 6">
    <name type="scientific">Riccia sorocarpa</name>
    <dbReference type="NCBI Taxonomy" id="122646"/>
    <lineage>
        <taxon>Eukaryota</taxon>
        <taxon>Viridiplantae</taxon>
        <taxon>Streptophyta</taxon>
        <taxon>Embryophyta</taxon>
        <taxon>Marchantiophyta</taxon>
        <taxon>Marchantiopsida</taxon>
        <taxon>Marchantiidae</taxon>
        <taxon>Marchantiales</taxon>
        <taxon>Ricciaceae</taxon>
        <taxon>Riccia</taxon>
    </lineage>
</organism>
<feature type="region of interest" description="Disordered" evidence="3">
    <location>
        <begin position="204"/>
        <end position="251"/>
    </location>
</feature>
<proteinExistence type="predicted"/>
<feature type="region of interest" description="Disordered" evidence="3">
    <location>
        <begin position="502"/>
        <end position="569"/>
    </location>
</feature>
<dbReference type="InterPro" id="IPR001878">
    <property type="entry name" value="Znf_CCHC"/>
</dbReference>
<dbReference type="GO" id="GO:0008270">
    <property type="term" value="F:zinc ion binding"/>
    <property type="evidence" value="ECO:0007669"/>
    <property type="project" value="UniProtKB-KW"/>
</dbReference>
<accession>A0ABD3IJB0</accession>
<dbReference type="Proteomes" id="UP001633002">
    <property type="component" value="Unassembled WGS sequence"/>
</dbReference>
<sequence length="1213" mass="135935">MRKYRGITLTPGRESGAQHRRLSMLTRSGEALGWGKKACQLLNSAEVEQEDVGEEMGEQPEPGASAPGVNGRPLQGSTVLGGTTSQPAMRTNPATSPQHWWEELMRAEAARGWYPAQSIPTGPVHQNYMAQSLHGMQFPMTAPTPATSHCIGVTHSGITLPPDPFRNTGVNIQHNGATATSTSYVNSSPGRIYPSMRDIMAEQSQQKNEALNGDPGKPRSNPTSPPKSYANAAAPGAPPQASTQKKALSGEEVRRRVAEILETIPKPLETTEPARIMKYKLSDQAAEDFGRKTIDLETRAVILYTGSINPLRDTVAKWIQEHFITKLKVNAIQLRVLDRSHYLVTLATEEERAKLFNAGPQYLNGRFVEIIPWTPDYDTASLTRRRKPAWVSIAGLSPSLESEGRRMLERLGKVLHMSGVDNHGRSKFSDVRGMVLLAVEEDQPEAIVIEYEGGSAEFKLYYEYLPEGCYMCHEVGHVARFCPTTTSTREVSQEELEEAINLAKDRKSKQQETTNEVAEDTMEEGQDAAASKQRAPERNLQPQPTQDNVPQTVRLGSPDQRRSNSTQLDLNTQAEQLTGEEGKEVHTVDNSLTGEIEAADMETNSAQKRGTYGNASQEDAQEGTHSETEARTQGGKKPRATAEPEGSVNQRGIEDSPQSQPHQHSQLGMIHGRHWATTDATPEDNDCQDSQHTGNNGGPKPRRGKDTDYRMANSQSNTPKEKNQKIKDGARSKSKSGDRNKIRAVQNWLRGEGRKVKILALQELKAGENNLEFNIRRIIDGAVTAVDYSYTDRGRTAIIVHPSLKAIQTGVRGDGTAAWVEIDTAIGRINVASIYGPREAVPKAEFLTWLKNFRAEGKWIFLGDWNFVTEVQDSVGPTPMLHGSMMRKWRAAYQEWDLIDLRHCAGVKQGPLYTRQARHGDRLDQARLDRVYANNQGLWIHTIKRLLHDGREGTSDHIPVVADLMLTSQVRTLKVKRGSYIKMDAESLQDSTFKEQVRQAWSDGWDLSPNPAVAWTLAWRRVQQLYKDRRDARQKQVSKLQGYKDKLNETRIRLTIQGGQQAELDEYKNLELTIKDLERTAGEAARRRSRANWMQQGDAPTKFYFATLRAKHAAERMNMITTDEGEEITDEDRIMREIHTFYRELYAQEELTEGHLGEETAILASLENRLNTEENEKLQLFPDREEIQRIVKNLPRWKAPGIDGVTAEVIQEL</sequence>
<feature type="compositionally biased region" description="Basic and acidic residues" evidence="3">
    <location>
        <begin position="719"/>
        <end position="741"/>
    </location>
</feature>
<evidence type="ECO:0000256" key="1">
    <source>
        <dbReference type="PROSITE-ProRule" id="PRU00047"/>
    </source>
</evidence>
<name>A0ABD3IJB0_9MARC</name>
<feature type="compositionally biased region" description="Acidic residues" evidence="3">
    <location>
        <begin position="47"/>
        <end position="58"/>
    </location>
</feature>
<dbReference type="PANTHER" id="PTHR31286">
    <property type="entry name" value="GLYCINE-RICH CELL WALL STRUCTURAL PROTEIN 1.8-LIKE"/>
    <property type="match status" value="1"/>
</dbReference>
<dbReference type="SMART" id="SM00343">
    <property type="entry name" value="ZnF_C2HC"/>
    <property type="match status" value="1"/>
</dbReference>
<keyword evidence="1" id="KW-0479">Metal-binding</keyword>
<feature type="region of interest" description="Disordered" evidence="3">
    <location>
        <begin position="47"/>
        <end position="96"/>
    </location>
</feature>
<feature type="compositionally biased region" description="Polar residues" evidence="3">
    <location>
        <begin position="75"/>
        <end position="96"/>
    </location>
</feature>
<evidence type="ECO:0000259" key="4">
    <source>
        <dbReference type="PROSITE" id="PS50158"/>
    </source>
</evidence>